<dbReference type="GO" id="GO:0006352">
    <property type="term" value="P:DNA-templated transcription initiation"/>
    <property type="evidence" value="ECO:0007669"/>
    <property type="project" value="InterPro"/>
</dbReference>
<dbReference type="GO" id="GO:0003677">
    <property type="term" value="F:DNA binding"/>
    <property type="evidence" value="ECO:0007669"/>
    <property type="project" value="InterPro"/>
</dbReference>
<dbReference type="Proteomes" id="UP000198790">
    <property type="component" value="Unassembled WGS sequence"/>
</dbReference>
<comment type="similarity">
    <text evidence="1">Belongs to the sigma-70 factor family. ECF subfamily.</text>
</comment>
<dbReference type="STRING" id="237018.SAMN04489723_108164"/>
<dbReference type="AlphaFoldDB" id="A0A1I1ANH2"/>
<dbReference type="OrthoDB" id="1524077at2"/>
<dbReference type="InterPro" id="IPR013324">
    <property type="entry name" value="RNA_pol_sigma_r3/r4-like"/>
</dbReference>
<dbReference type="NCBIfam" id="TIGR02937">
    <property type="entry name" value="sigma70-ECF"/>
    <property type="match status" value="1"/>
</dbReference>
<dbReference type="Pfam" id="PF04542">
    <property type="entry name" value="Sigma70_r2"/>
    <property type="match status" value="1"/>
</dbReference>
<dbReference type="InterPro" id="IPR039425">
    <property type="entry name" value="RNA_pol_sigma-70-like"/>
</dbReference>
<dbReference type="SUPFAM" id="SSF88946">
    <property type="entry name" value="Sigma2 domain of RNA polymerase sigma factors"/>
    <property type="match status" value="1"/>
</dbReference>
<dbReference type="CDD" id="cd06171">
    <property type="entry name" value="Sigma70_r4"/>
    <property type="match status" value="1"/>
</dbReference>
<dbReference type="NCBIfam" id="TIGR02985">
    <property type="entry name" value="Sig70_bacteroi1"/>
    <property type="match status" value="1"/>
</dbReference>
<dbReference type="Gene3D" id="1.10.1740.10">
    <property type="match status" value="1"/>
</dbReference>
<evidence type="ECO:0000256" key="1">
    <source>
        <dbReference type="ARBA" id="ARBA00010641"/>
    </source>
</evidence>
<protein>
    <submittedName>
        <fullName evidence="7">RNA polymerase sigma-70 factor, ECF subfamily</fullName>
    </submittedName>
</protein>
<gene>
    <name evidence="7" type="ORF">SAMN04489723_108164</name>
</gene>
<proteinExistence type="inferred from homology"/>
<dbReference type="RefSeq" id="WP_092897853.1">
    <property type="nucleotide sequence ID" value="NZ_FOKK01000008.1"/>
</dbReference>
<accession>A0A1I1ANH2</accession>
<evidence type="ECO:0000256" key="4">
    <source>
        <dbReference type="ARBA" id="ARBA00023163"/>
    </source>
</evidence>
<dbReference type="PANTHER" id="PTHR43133:SF46">
    <property type="entry name" value="RNA POLYMERASE SIGMA-70 FACTOR ECF SUBFAMILY"/>
    <property type="match status" value="1"/>
</dbReference>
<dbReference type="SUPFAM" id="SSF88659">
    <property type="entry name" value="Sigma3 and sigma4 domains of RNA polymerase sigma factors"/>
    <property type="match status" value="1"/>
</dbReference>
<dbReference type="Gene3D" id="1.10.10.10">
    <property type="entry name" value="Winged helix-like DNA-binding domain superfamily/Winged helix DNA-binding domain"/>
    <property type="match status" value="1"/>
</dbReference>
<dbReference type="PANTHER" id="PTHR43133">
    <property type="entry name" value="RNA POLYMERASE ECF-TYPE SIGMA FACTO"/>
    <property type="match status" value="1"/>
</dbReference>
<dbReference type="GO" id="GO:0016987">
    <property type="term" value="F:sigma factor activity"/>
    <property type="evidence" value="ECO:0007669"/>
    <property type="project" value="UniProtKB-KW"/>
</dbReference>
<dbReference type="InterPro" id="IPR014327">
    <property type="entry name" value="RNA_pol_sigma70_bacteroid"/>
</dbReference>
<keyword evidence="2" id="KW-0805">Transcription regulation</keyword>
<evidence type="ECO:0000313" key="7">
    <source>
        <dbReference type="EMBL" id="SFB37873.1"/>
    </source>
</evidence>
<dbReference type="InterPro" id="IPR036388">
    <property type="entry name" value="WH-like_DNA-bd_sf"/>
</dbReference>
<keyword evidence="8" id="KW-1185">Reference proteome</keyword>
<evidence type="ECO:0000259" key="5">
    <source>
        <dbReference type="Pfam" id="PF04542"/>
    </source>
</evidence>
<organism evidence="7 8">
    <name type="scientific">Algoriphagus aquimarinus</name>
    <dbReference type="NCBI Taxonomy" id="237018"/>
    <lineage>
        <taxon>Bacteria</taxon>
        <taxon>Pseudomonadati</taxon>
        <taxon>Bacteroidota</taxon>
        <taxon>Cytophagia</taxon>
        <taxon>Cytophagales</taxon>
        <taxon>Cyclobacteriaceae</taxon>
        <taxon>Algoriphagus</taxon>
    </lineage>
</organism>
<evidence type="ECO:0000256" key="2">
    <source>
        <dbReference type="ARBA" id="ARBA00023015"/>
    </source>
</evidence>
<feature type="domain" description="RNA polymerase sigma-70 region 2" evidence="5">
    <location>
        <begin position="70"/>
        <end position="135"/>
    </location>
</feature>
<dbReference type="InterPro" id="IPR014284">
    <property type="entry name" value="RNA_pol_sigma-70_dom"/>
</dbReference>
<dbReference type="InterPro" id="IPR013249">
    <property type="entry name" value="RNA_pol_sigma70_r4_t2"/>
</dbReference>
<dbReference type="EMBL" id="FOKK01000008">
    <property type="protein sequence ID" value="SFB37873.1"/>
    <property type="molecule type" value="Genomic_DNA"/>
</dbReference>
<keyword evidence="3" id="KW-0731">Sigma factor</keyword>
<feature type="domain" description="RNA polymerase sigma factor 70 region 4 type 2" evidence="6">
    <location>
        <begin position="171"/>
        <end position="221"/>
    </location>
</feature>
<evidence type="ECO:0000313" key="8">
    <source>
        <dbReference type="Proteomes" id="UP000198790"/>
    </source>
</evidence>
<evidence type="ECO:0000256" key="3">
    <source>
        <dbReference type="ARBA" id="ARBA00023082"/>
    </source>
</evidence>
<reference evidence="7 8" key="1">
    <citation type="submission" date="2016-10" db="EMBL/GenBank/DDBJ databases">
        <authorList>
            <person name="de Groot N.N."/>
        </authorList>
    </citation>
    <scope>NUCLEOTIDE SEQUENCE [LARGE SCALE GENOMIC DNA]</scope>
    <source>
        <strain evidence="7 8">DSM 23399</strain>
    </source>
</reference>
<dbReference type="Pfam" id="PF08281">
    <property type="entry name" value="Sigma70_r4_2"/>
    <property type="match status" value="1"/>
</dbReference>
<keyword evidence="4" id="KW-0804">Transcription</keyword>
<dbReference type="InterPro" id="IPR007627">
    <property type="entry name" value="RNA_pol_sigma70_r2"/>
</dbReference>
<dbReference type="InterPro" id="IPR013325">
    <property type="entry name" value="RNA_pol_sigma_r2"/>
</dbReference>
<evidence type="ECO:0000259" key="6">
    <source>
        <dbReference type="Pfam" id="PF08281"/>
    </source>
</evidence>
<name>A0A1I1ANH2_9BACT</name>
<sequence>MRLRPLLSPVCGLPAYSNSKLTIFTNPTKGNVCSACHIYESIQNSQVTEKLPHPSNTHTLVDEQSFEAVFKTYFKALHAYAQAILKESETAEEIVQSVFLKLWEKRETLDINSSLKAYLYRAVYHDSLNYIKHQQVKRKHWEHAHYEMTQGKPEEVGEQIKGQENELYEHFQLALEKLPEKCRLVFNLSRFEELKYQEIADRLEISIKTVEAHMGKALKTLRVELAEFLPLLLMFLINL</sequence>